<dbReference type="GO" id="GO:0005975">
    <property type="term" value="P:carbohydrate metabolic process"/>
    <property type="evidence" value="ECO:0007669"/>
    <property type="project" value="UniProtKB-ARBA"/>
</dbReference>
<evidence type="ECO:0000313" key="4">
    <source>
        <dbReference type="Proteomes" id="UP000198677"/>
    </source>
</evidence>
<dbReference type="InterPro" id="IPR013783">
    <property type="entry name" value="Ig-like_fold"/>
</dbReference>
<dbReference type="Pfam" id="PF16640">
    <property type="entry name" value="Big_3_5"/>
    <property type="match status" value="1"/>
</dbReference>
<proteinExistence type="predicted"/>
<organism evidence="3 4">
    <name type="scientific">Rhodococcus maanshanensis</name>
    <dbReference type="NCBI Taxonomy" id="183556"/>
    <lineage>
        <taxon>Bacteria</taxon>
        <taxon>Bacillati</taxon>
        <taxon>Actinomycetota</taxon>
        <taxon>Actinomycetes</taxon>
        <taxon>Mycobacteriales</taxon>
        <taxon>Nocardiaceae</taxon>
        <taxon>Rhodococcus</taxon>
    </lineage>
</organism>
<feature type="region of interest" description="Disordered" evidence="1">
    <location>
        <begin position="274"/>
        <end position="297"/>
    </location>
</feature>
<gene>
    <name evidence="3" type="ORF">SAMN05444583_11570</name>
</gene>
<feature type="domain" description="Bacterial Ig-like" evidence="2">
    <location>
        <begin position="187"/>
        <end position="270"/>
    </location>
</feature>
<reference evidence="4" key="1">
    <citation type="submission" date="2016-10" db="EMBL/GenBank/DDBJ databases">
        <authorList>
            <person name="Varghese N."/>
            <person name="Submissions S."/>
        </authorList>
    </citation>
    <scope>NUCLEOTIDE SEQUENCE [LARGE SCALE GENOMIC DNA]</scope>
    <source>
        <strain evidence="4">DSM 44675</strain>
    </source>
</reference>
<dbReference type="AlphaFoldDB" id="A0A1H7TE31"/>
<sequence length="297" mass="29842">MTTTISAPGGLKRLTTAFGGAILALFLAAFGALVMPTAAHADPASLQYSADNSTWGDMSLIPDFQGELIPGGELTTTFYAKNTTSQGGTLQVYLGNWTKSAPDMQAYVRVEVNDASGAIVDLTNNLAAPGTELQSTHLSPGQTAKVMLVVGMPATAGNESQNQSVNPDFALDFELDAAAVATTTTLTGPATANSTTAFELTATVAPAGATGTVQFKDNGASIGNPVPLTNGVAKRTQILTTAGAHSITAVYNGADGFIASTSEVLTVTVTTTPVEPGTGSAGSSSGSLGDLGSIFGS</sequence>
<dbReference type="OrthoDB" id="4773520at2"/>
<protein>
    <submittedName>
        <fullName evidence="3">Ig-like domain (Group 3)</fullName>
    </submittedName>
</protein>
<evidence type="ECO:0000259" key="2">
    <source>
        <dbReference type="Pfam" id="PF16640"/>
    </source>
</evidence>
<keyword evidence="4" id="KW-1185">Reference proteome</keyword>
<dbReference type="Gene3D" id="2.60.40.10">
    <property type="entry name" value="Immunoglobulins"/>
    <property type="match status" value="1"/>
</dbReference>
<name>A0A1H7TE31_9NOCA</name>
<dbReference type="InterPro" id="IPR032109">
    <property type="entry name" value="Big_3_5"/>
</dbReference>
<evidence type="ECO:0000313" key="3">
    <source>
        <dbReference type="EMBL" id="SEL82107.1"/>
    </source>
</evidence>
<dbReference type="Proteomes" id="UP000198677">
    <property type="component" value="Unassembled WGS sequence"/>
</dbReference>
<dbReference type="RefSeq" id="WP_072750679.1">
    <property type="nucleotide sequence ID" value="NZ_FOAW01000015.1"/>
</dbReference>
<evidence type="ECO:0000256" key="1">
    <source>
        <dbReference type="SAM" id="MobiDB-lite"/>
    </source>
</evidence>
<accession>A0A1H7TE31</accession>
<dbReference type="EMBL" id="FOAW01000015">
    <property type="protein sequence ID" value="SEL82107.1"/>
    <property type="molecule type" value="Genomic_DNA"/>
</dbReference>